<evidence type="ECO:0000256" key="2">
    <source>
        <dbReference type="SAM" id="Phobius"/>
    </source>
</evidence>
<dbReference type="EMBL" id="CAWUHC010000009">
    <property type="protein sequence ID" value="CAK7213084.1"/>
    <property type="molecule type" value="Genomic_DNA"/>
</dbReference>
<evidence type="ECO:0000256" key="1">
    <source>
        <dbReference type="SAM" id="MobiDB-lite"/>
    </source>
</evidence>
<keyword evidence="2" id="KW-0472">Membrane</keyword>
<evidence type="ECO:0008006" key="6">
    <source>
        <dbReference type="Google" id="ProtNLM"/>
    </source>
</evidence>
<dbReference type="InterPro" id="IPR053143">
    <property type="entry name" value="Arylsulfate_ST"/>
</dbReference>
<protein>
    <recommendedName>
        <fullName evidence="6">Arylsulfotransferase</fullName>
    </recommendedName>
</protein>
<sequence length="706" mass="77719">MHFPISLGLSFVAGLGLARGEVSSTNYDEYNAGTLGHRPYQKFRSLDEFGPMLQITTWNKTATIESSSTTNRNGGSHIFMRHDGHDEVLESRAHRIVRPGFPPTQHQKLNPQAKMSSPVILDADDLSVVYVNRSFHNVFGARVQENRGTRYFTFWAGNNIGGFGDGFGLVYDSSYRLVYNVTADNPNHVDLHEFALTGHGTALVAAVEWLSVDSLLQNWTSLDDHHHLSGARLLDSRFQEIDLATNKVLFDWRATEHIDPADSMEGRSNAWDPYHLNSIQKTNAGHYLVSLRHLHSIMLIDGKTGDVLWTLGGKRNTFTELPAPEGSMTTTRPLLPNEFRWQHHAHYVPGTNETQMTFFDNYAKQTSHGLCTKDCSRAVHMAIDTSPQSGGPPTVQLLGEYIHPAHIQAQSQGSVQLLTSESKTAGDNVFVGWGHCPGFTEHDAITGEAVLDVQFSPWPTGFIRDALDNYRAYKMDWVATPYWDPALLLEDNEAASDKETGIASDKTSKEKTEKTTTAYVSWNGATEVKSWTVRAGTTDAKKGGTVLAKSSRTGFETTLQYKTSQATGYRYIWAEALDKDGKVLQTSAVVDLGESAAAGGIHLTKMQVIAGVGVGAVSVVAAVVVAGVYIWRRRAGYRRLEAADNDEIKGGDDIELHAERDKAANMPSMPFDETVHVIGSDSEDDDDDDANTDDGSETGEEAPLRR</sequence>
<feature type="chain" id="PRO_5045548139" description="Arylsulfotransferase" evidence="3">
    <location>
        <begin position="21"/>
        <end position="706"/>
    </location>
</feature>
<gene>
    <name evidence="4" type="ORF">SBRCBS47491_001682</name>
</gene>
<keyword evidence="2" id="KW-0812">Transmembrane</keyword>
<keyword evidence="2" id="KW-1133">Transmembrane helix</keyword>
<dbReference type="PANTHER" id="PTHR35340:SF5">
    <property type="entry name" value="ASST-DOMAIN-CONTAINING PROTEIN"/>
    <property type="match status" value="1"/>
</dbReference>
<feature type="compositionally biased region" description="Acidic residues" evidence="1">
    <location>
        <begin position="681"/>
        <end position="700"/>
    </location>
</feature>
<feature type="transmembrane region" description="Helical" evidence="2">
    <location>
        <begin position="608"/>
        <end position="631"/>
    </location>
</feature>
<proteinExistence type="predicted"/>
<feature type="signal peptide" evidence="3">
    <location>
        <begin position="1"/>
        <end position="20"/>
    </location>
</feature>
<reference evidence="4 5" key="1">
    <citation type="submission" date="2024-01" db="EMBL/GenBank/DDBJ databases">
        <authorList>
            <person name="Allen C."/>
            <person name="Tagirdzhanova G."/>
        </authorList>
    </citation>
    <scope>NUCLEOTIDE SEQUENCE [LARGE SCALE GENOMIC DNA]</scope>
</reference>
<evidence type="ECO:0000256" key="3">
    <source>
        <dbReference type="SAM" id="SignalP"/>
    </source>
</evidence>
<organism evidence="4 5">
    <name type="scientific">Sporothrix bragantina</name>
    <dbReference type="NCBI Taxonomy" id="671064"/>
    <lineage>
        <taxon>Eukaryota</taxon>
        <taxon>Fungi</taxon>
        <taxon>Dikarya</taxon>
        <taxon>Ascomycota</taxon>
        <taxon>Pezizomycotina</taxon>
        <taxon>Sordariomycetes</taxon>
        <taxon>Sordariomycetidae</taxon>
        <taxon>Ophiostomatales</taxon>
        <taxon>Ophiostomataceae</taxon>
        <taxon>Sporothrix</taxon>
    </lineage>
</organism>
<dbReference type="Proteomes" id="UP001642406">
    <property type="component" value="Unassembled WGS sequence"/>
</dbReference>
<keyword evidence="3" id="KW-0732">Signal</keyword>
<feature type="region of interest" description="Disordered" evidence="1">
    <location>
        <begin position="658"/>
        <end position="706"/>
    </location>
</feature>
<dbReference type="InterPro" id="IPR039535">
    <property type="entry name" value="ASST-like"/>
</dbReference>
<dbReference type="Pfam" id="PF14269">
    <property type="entry name" value="Arylsulfotran_2"/>
    <property type="match status" value="1"/>
</dbReference>
<keyword evidence="5" id="KW-1185">Reference proteome</keyword>
<dbReference type="PANTHER" id="PTHR35340">
    <property type="entry name" value="PQQ ENZYME REPEAT PROTEIN-RELATED"/>
    <property type="match status" value="1"/>
</dbReference>
<evidence type="ECO:0000313" key="5">
    <source>
        <dbReference type="Proteomes" id="UP001642406"/>
    </source>
</evidence>
<comment type="caution">
    <text evidence="4">The sequence shown here is derived from an EMBL/GenBank/DDBJ whole genome shotgun (WGS) entry which is preliminary data.</text>
</comment>
<accession>A0ABP0B0P7</accession>
<evidence type="ECO:0000313" key="4">
    <source>
        <dbReference type="EMBL" id="CAK7213084.1"/>
    </source>
</evidence>
<name>A0ABP0B0P7_9PEZI</name>